<dbReference type="InterPro" id="IPR053092">
    <property type="entry name" value="Mitochondrial_unc_protein"/>
</dbReference>
<dbReference type="AlphaFoldDB" id="A0A2A9P3B5"/>
<evidence type="ECO:0000256" key="1">
    <source>
        <dbReference type="SAM" id="Phobius"/>
    </source>
</evidence>
<evidence type="ECO:0000313" key="4">
    <source>
        <dbReference type="Proteomes" id="UP000037136"/>
    </source>
</evidence>
<organism evidence="3 4">
    <name type="scientific">Ophiocordyceps unilateralis</name>
    <name type="common">Zombie-ant fungus</name>
    <name type="synonym">Torrubia unilateralis</name>
    <dbReference type="NCBI Taxonomy" id="268505"/>
    <lineage>
        <taxon>Eukaryota</taxon>
        <taxon>Fungi</taxon>
        <taxon>Dikarya</taxon>
        <taxon>Ascomycota</taxon>
        <taxon>Pezizomycotina</taxon>
        <taxon>Sordariomycetes</taxon>
        <taxon>Hypocreomycetidae</taxon>
        <taxon>Hypocreales</taxon>
        <taxon>Ophiocordycipitaceae</taxon>
        <taxon>Ophiocordyceps</taxon>
    </lineage>
</organism>
<protein>
    <recommendedName>
        <fullName evidence="2">Distal membrane-arm assembly complex protein 1-like domain-containing protein</fullName>
    </recommendedName>
</protein>
<dbReference type="EMBL" id="LAZP02000966">
    <property type="protein sequence ID" value="PFH55366.1"/>
    <property type="molecule type" value="Genomic_DNA"/>
</dbReference>
<sequence length="96" mass="10660">MAGNKIPSLYALEKPQDVQQLIRDDRDDDCLSCRIIGSGALFGLAGYSYLSGMSQLEKQRATILQSKSFFGMRSRQVGVIGISLGLAWMGLWRAFR</sequence>
<evidence type="ECO:0000313" key="3">
    <source>
        <dbReference type="EMBL" id="PFH55366.1"/>
    </source>
</evidence>
<keyword evidence="4" id="KW-1185">Reference proteome</keyword>
<feature type="domain" description="Distal membrane-arm assembly complex protein 1-like" evidence="2">
    <location>
        <begin position="29"/>
        <end position="66"/>
    </location>
</feature>
<reference evidence="3 4" key="2">
    <citation type="journal article" date="2017" name="Sci. Rep.">
        <title>Ant-infecting Ophiocordyceps genomes reveal a high diversity of potential behavioral manipulation genes and a possible major role for enterotoxins.</title>
        <authorList>
            <person name="de Bekker C."/>
            <person name="Ohm R.A."/>
            <person name="Evans H.C."/>
            <person name="Brachmann A."/>
            <person name="Hughes D.P."/>
        </authorList>
    </citation>
    <scope>NUCLEOTIDE SEQUENCE [LARGE SCALE GENOMIC DNA]</scope>
    <source>
        <strain evidence="3 4">SC16a</strain>
    </source>
</reference>
<dbReference type="OrthoDB" id="6604875at2759"/>
<evidence type="ECO:0000259" key="2">
    <source>
        <dbReference type="Pfam" id="PF15055"/>
    </source>
</evidence>
<dbReference type="InterPro" id="IPR028036">
    <property type="entry name" value="DMAC1-like_dom"/>
</dbReference>
<proteinExistence type="predicted"/>
<reference evidence="3 4" key="1">
    <citation type="journal article" date="2015" name="BMC Genomics">
        <title>Gene expression during zombie ant biting behavior reflects the complexity underlying fungal parasitic behavioral manipulation.</title>
        <authorList>
            <person name="de Bekker C."/>
            <person name="Ohm R.A."/>
            <person name="Loreto R.G."/>
            <person name="Sebastian A."/>
            <person name="Albert I."/>
            <person name="Merrow M."/>
            <person name="Brachmann A."/>
            <person name="Hughes D.P."/>
        </authorList>
    </citation>
    <scope>NUCLEOTIDE SEQUENCE [LARGE SCALE GENOMIC DNA]</scope>
    <source>
        <strain evidence="3 4">SC16a</strain>
    </source>
</reference>
<keyword evidence="1" id="KW-0812">Transmembrane</keyword>
<feature type="transmembrane region" description="Helical" evidence="1">
    <location>
        <begin position="77"/>
        <end position="95"/>
    </location>
</feature>
<dbReference type="Proteomes" id="UP000037136">
    <property type="component" value="Unassembled WGS sequence"/>
</dbReference>
<dbReference type="PANTHER" id="PTHR28048">
    <property type="entry name" value="ACR195WP"/>
    <property type="match status" value="1"/>
</dbReference>
<feature type="transmembrane region" description="Helical" evidence="1">
    <location>
        <begin position="35"/>
        <end position="56"/>
    </location>
</feature>
<keyword evidence="1" id="KW-0472">Membrane</keyword>
<dbReference type="Pfam" id="PF15055">
    <property type="entry name" value="DMAC1_Dmo2"/>
    <property type="match status" value="1"/>
</dbReference>
<gene>
    <name evidence="3" type="ORF">XA68_18481</name>
</gene>
<accession>A0A2A9P3B5</accession>
<keyword evidence="1" id="KW-1133">Transmembrane helix</keyword>
<dbReference type="PANTHER" id="PTHR28048:SF1">
    <property type="entry name" value="ACR195WP"/>
    <property type="match status" value="1"/>
</dbReference>
<comment type="caution">
    <text evidence="3">The sequence shown here is derived from an EMBL/GenBank/DDBJ whole genome shotgun (WGS) entry which is preliminary data.</text>
</comment>
<name>A0A2A9P3B5_OPHUN</name>